<feature type="signal peptide" evidence="2">
    <location>
        <begin position="1"/>
        <end position="31"/>
    </location>
</feature>
<dbReference type="Proteomes" id="UP000290218">
    <property type="component" value="Unassembled WGS sequence"/>
</dbReference>
<dbReference type="InterPro" id="IPR012332">
    <property type="entry name" value="Autotransporter_pectin_lyase_C"/>
</dbReference>
<dbReference type="OrthoDB" id="200453at2"/>
<protein>
    <submittedName>
        <fullName evidence="4">PEP-CTERM sorting domain-containing protein</fullName>
    </submittedName>
</protein>
<dbReference type="RefSeq" id="WP_129046892.1">
    <property type="nucleotide sequence ID" value="NZ_SDHX01000001.1"/>
</dbReference>
<evidence type="ECO:0000256" key="2">
    <source>
        <dbReference type="SAM" id="SignalP"/>
    </source>
</evidence>
<sequence length="772" mass="76021">MSGEFHRAWRRSLLFLSVVSFGLTTTAQVWTGGVSTTWSNASNWSGGVPGGAATATFNSNTARDPNLTAAATAGRLFFDVGADAEIFTGSALTLNGIADSGILNQSGLTQTFSNTVVVGGAQTWDADNGDLSFAAVTLNNTLTLTGASAFLFNGTLTNSGGNRTLTNNATGSVTFSGAVSLSNNNTGRTLTFGGTGDTLVSGAIGNGGTGAGNIIKTGSGTLTLSGANTYTGTTTVGSSGGASGGTLRTGASNNLSNNTFTVFAGTLDLNGFNDTIGALNLGGGAAGTSATVSTGAGTLTLGGNVTYTATNNPDGATISGNLNLGSANRTFTVNNSTAADPDLTVSATITGANRNLTVNGAGNTLISGDIATGSGTLTKQAAGTLTLSGANSYTGLTTVSGGVLNIQHSSALGTTASGTTVASGAALQLEGGIAVGAEALTLSGTGIGGTGALLNAAGANSLAGNITLNANTTIGSAAGTLNLAGGISGNTRTLTVTGDGDTTIGGAITTTTGGLIKNGAGTLTLAGSNTYTGATTVNTGTLLLGASDAISNSSALTVASGATFDLNGFSDAVASLAGAGTVLLEGSGSLTTVGNASTTFSGVLSGDGTFTKQGTGILTLDNTTDFDFDGTFNLAGGTLRLSDLALTLGTLNITADSIIDFAGVSALNVTNFSISGGVTLTVQNWTDASDYFFTQFWTGASFDATGVNPMNQVTFTGFDANDTKWLSYEDNPGTGFHQITPVPEPSTYGALLLTATGGLLAWRRRRLSRQRN</sequence>
<dbReference type="Pfam" id="PF12951">
    <property type="entry name" value="PATR"/>
    <property type="match status" value="4"/>
</dbReference>
<dbReference type="Gene3D" id="2.160.20.20">
    <property type="match status" value="1"/>
</dbReference>
<dbReference type="InterPro" id="IPR013424">
    <property type="entry name" value="Ice-binding_C"/>
</dbReference>
<dbReference type="SUPFAM" id="SSF51126">
    <property type="entry name" value="Pectin lyase-like"/>
    <property type="match status" value="2"/>
</dbReference>
<evidence type="ECO:0000313" key="4">
    <source>
        <dbReference type="EMBL" id="RXK55527.1"/>
    </source>
</evidence>
<dbReference type="Pfam" id="PF07589">
    <property type="entry name" value="PEP-CTERM"/>
    <property type="match status" value="1"/>
</dbReference>
<dbReference type="NCBIfam" id="TIGR02601">
    <property type="entry name" value="autotrns_rpt"/>
    <property type="match status" value="3"/>
</dbReference>
<evidence type="ECO:0000256" key="1">
    <source>
        <dbReference type="ARBA" id="ARBA00022729"/>
    </source>
</evidence>
<keyword evidence="1 2" id="KW-0732">Signal</keyword>
<gene>
    <name evidence="4" type="ORF">ESB00_06450</name>
</gene>
<name>A0A4Q1C954_9BACT</name>
<reference evidence="4 5" key="1">
    <citation type="submission" date="2019-01" db="EMBL/GenBank/DDBJ databases">
        <title>Lacunisphaera sp. strain TWA-58.</title>
        <authorList>
            <person name="Chen W.-M."/>
        </authorList>
    </citation>
    <scope>NUCLEOTIDE SEQUENCE [LARGE SCALE GENOMIC DNA]</scope>
    <source>
        <strain evidence="4 5">TWA-58</strain>
    </source>
</reference>
<dbReference type="NCBIfam" id="TIGR02595">
    <property type="entry name" value="PEP_CTERM"/>
    <property type="match status" value="1"/>
</dbReference>
<dbReference type="InterPro" id="IPR011050">
    <property type="entry name" value="Pectin_lyase_fold/virulence"/>
</dbReference>
<organism evidence="4 5">
    <name type="scientific">Oleiharenicola lentus</name>
    <dbReference type="NCBI Taxonomy" id="2508720"/>
    <lineage>
        <taxon>Bacteria</taxon>
        <taxon>Pseudomonadati</taxon>
        <taxon>Verrucomicrobiota</taxon>
        <taxon>Opitutia</taxon>
        <taxon>Opitutales</taxon>
        <taxon>Opitutaceae</taxon>
        <taxon>Oleiharenicola</taxon>
    </lineage>
</organism>
<dbReference type="EMBL" id="SDHX01000001">
    <property type="protein sequence ID" value="RXK55527.1"/>
    <property type="molecule type" value="Genomic_DNA"/>
</dbReference>
<dbReference type="AlphaFoldDB" id="A0A4Q1C954"/>
<keyword evidence="5" id="KW-1185">Reference proteome</keyword>
<comment type="caution">
    <text evidence="4">The sequence shown here is derived from an EMBL/GenBank/DDBJ whole genome shotgun (WGS) entry which is preliminary data.</text>
</comment>
<feature type="chain" id="PRO_5020918415" evidence="2">
    <location>
        <begin position="32"/>
        <end position="772"/>
    </location>
</feature>
<proteinExistence type="predicted"/>
<evidence type="ECO:0000313" key="5">
    <source>
        <dbReference type="Proteomes" id="UP000290218"/>
    </source>
</evidence>
<evidence type="ECO:0000259" key="3">
    <source>
        <dbReference type="Pfam" id="PF07589"/>
    </source>
</evidence>
<feature type="domain" description="Ice-binding protein C-terminal" evidence="3">
    <location>
        <begin position="741"/>
        <end position="765"/>
    </location>
</feature>
<dbReference type="InterPro" id="IPR013425">
    <property type="entry name" value="Autotrns_rpt"/>
</dbReference>
<accession>A0A4Q1C954</accession>